<dbReference type="GeneID" id="65099906"/>
<dbReference type="RefSeq" id="YP_010084886.1">
    <property type="nucleotide sequence ID" value="NC_055165.1"/>
</dbReference>
<evidence type="ECO:0000313" key="2">
    <source>
        <dbReference type="Proteomes" id="UP000297192"/>
    </source>
</evidence>
<dbReference type="EMBL" id="MF599468">
    <property type="protein sequence ID" value="ATE87143.1"/>
    <property type="molecule type" value="Genomic_DNA"/>
</dbReference>
<reference evidence="1" key="2">
    <citation type="journal article" date="2017" name="Sci. Rep.">
        <title>Characterization of a new member of Iridoviridae, Shrimp hemocyte iridescent virus (SHIV), found in white leg shrimp (Litopenaeus vannamei).</title>
        <authorList>
            <person name="Qiu L."/>
            <person name="Chen M.M."/>
            <person name="Wan X.Y."/>
            <person name="Li C."/>
            <person name="Zhang Q.L."/>
            <person name="Wang R.Y."/>
            <person name="Cheng D.Y."/>
            <person name="Dong X."/>
            <person name="Yang B."/>
            <person name="Wang X.H."/>
            <person name="Xiang J.H."/>
            <person name="Huang J."/>
        </authorList>
    </citation>
    <scope>NUCLEOTIDE SEQUENCE [LARGE SCALE GENOMIC DNA]</scope>
    <source>
        <strain evidence="1">20141215</strain>
    </source>
</reference>
<protein>
    <submittedName>
        <fullName evidence="1">Uncharacterized protein</fullName>
    </submittedName>
</protein>
<keyword evidence="2" id="KW-1185">Reference proteome</keyword>
<sequence length="191" mass="22421">MSVFNNSVLKTVFSDETVRKLEMLKISTPEKITFQGEEYYCIPRAIVVTSRDDLEMNKSYNQYAKILIFSYMFGIGKDCIIEGDGRVLPFNCDSEETCDFDDIYQEEFFGSLRKCQLQKIILEFDELLEYLYDNDQIDEFKRYNFVYKLQLLLRQCFDFEDGEDEEDDEEDQCSTPERACPLCGGSCYPSC</sequence>
<dbReference type="KEGG" id="vg:65099906"/>
<reference evidence="1" key="1">
    <citation type="journal article" date="2017" name="Arch. Virol.">
        <title>Complete genome sequence of shrimp hemocyte iridescent virus (SHIV) isolated from white leg shrimp, Litopenaeus vannamei.</title>
        <authorList>
            <person name="Qiu L."/>
            <person name="Chen M.M."/>
            <person name="Wang R.Y."/>
            <person name="Wan X.Y."/>
            <person name="Li C."/>
            <person name="Zhang Q.L."/>
            <person name="Dong X."/>
            <person name="Yang B."/>
            <person name="Xiang J.H."/>
            <person name="Huang J."/>
        </authorList>
    </citation>
    <scope>NUCLEOTIDE SEQUENCE [LARGE SCALE GENOMIC DNA]</scope>
    <source>
        <strain evidence="1">20141215</strain>
    </source>
</reference>
<proteinExistence type="predicted"/>
<accession>A0A291B0W9</accession>
<name>A0A291B0W9_9VIRU</name>
<gene>
    <name evidence="1" type="primary">134L</name>
</gene>
<organism evidence="1">
    <name type="scientific">Shrimp hemocyte iridescent virus</name>
    <dbReference type="NCBI Taxonomy" id="2039780"/>
    <lineage>
        <taxon>Viruses</taxon>
        <taxon>Varidnaviria</taxon>
        <taxon>Bamfordvirae</taxon>
        <taxon>Nucleocytoviricota</taxon>
        <taxon>Megaviricetes</taxon>
        <taxon>Pimascovirales</taxon>
        <taxon>Pimascovirales incertae sedis</taxon>
        <taxon>Iridoviridae</taxon>
        <taxon>Betairidovirinae</taxon>
        <taxon>Decapodiridovirus</taxon>
        <taxon>Decapodiridovirus litopenaeus1</taxon>
        <taxon>Decapod iridescent virus 1</taxon>
    </lineage>
</organism>
<dbReference type="Proteomes" id="UP000297192">
    <property type="component" value="Segment"/>
</dbReference>
<evidence type="ECO:0000313" key="1">
    <source>
        <dbReference type="EMBL" id="ATE87143.1"/>
    </source>
</evidence>